<comment type="caution">
    <text evidence="1">The sequence shown here is derived from an EMBL/GenBank/DDBJ whole genome shotgun (WGS) entry which is preliminary data.</text>
</comment>
<dbReference type="EMBL" id="QKLU01000011">
    <property type="protein sequence ID" value="PYF68823.1"/>
    <property type="molecule type" value="Genomic_DNA"/>
</dbReference>
<dbReference type="RefSeq" id="WP_211321442.1">
    <property type="nucleotide sequence ID" value="NZ_QKLU01000011.1"/>
</dbReference>
<sequence>FLFMNFTSKDLENYFWTSGNHITTTSGVEIVLHASALVELSVLLRNELDYPERYQVSASFYSLSAFMAFFAFENYQSIEQISVQDLLALYRLGYAHLERV</sequence>
<keyword evidence="2" id="KW-1185">Reference proteome</keyword>
<dbReference type="AlphaFoldDB" id="A0A318U688"/>
<evidence type="ECO:0000313" key="2">
    <source>
        <dbReference type="Proteomes" id="UP000248198"/>
    </source>
</evidence>
<gene>
    <name evidence="1" type="ORF">B0O44_1111</name>
</gene>
<accession>A0A318U688</accession>
<evidence type="ECO:0000313" key="1">
    <source>
        <dbReference type="EMBL" id="PYF68823.1"/>
    </source>
</evidence>
<protein>
    <submittedName>
        <fullName evidence="1">Uncharacterized protein</fullName>
    </submittedName>
</protein>
<proteinExistence type="predicted"/>
<reference evidence="1 2" key="1">
    <citation type="submission" date="2018-06" db="EMBL/GenBank/DDBJ databases">
        <title>Genomic Encyclopedia of Archaeal and Bacterial Type Strains, Phase II (KMG-II): from individual species to whole genera.</title>
        <authorList>
            <person name="Goeker M."/>
        </authorList>
    </citation>
    <scope>NUCLEOTIDE SEQUENCE [LARGE SCALE GENOMIC DNA]</scope>
    <source>
        <strain evidence="1 2">DSM 27372</strain>
    </source>
</reference>
<dbReference type="Proteomes" id="UP000248198">
    <property type="component" value="Unassembled WGS sequence"/>
</dbReference>
<organism evidence="1 2">
    <name type="scientific">Pedobacter nutrimenti</name>
    <dbReference type="NCBI Taxonomy" id="1241337"/>
    <lineage>
        <taxon>Bacteria</taxon>
        <taxon>Pseudomonadati</taxon>
        <taxon>Bacteroidota</taxon>
        <taxon>Sphingobacteriia</taxon>
        <taxon>Sphingobacteriales</taxon>
        <taxon>Sphingobacteriaceae</taxon>
        <taxon>Pedobacter</taxon>
    </lineage>
</organism>
<name>A0A318U688_9SPHI</name>
<feature type="non-terminal residue" evidence="1">
    <location>
        <position position="1"/>
    </location>
</feature>